<proteinExistence type="predicted"/>
<sequence length="71" mass="8414">MMLPPLTFCIQKKLNAISVYRVILKNRNAFTDKKNNADFLEKNYFNNRKHWEKGQVDFFNGDIREAECKSA</sequence>
<reference evidence="1" key="1">
    <citation type="journal article" date="2021" name="Microb. Physiol.">
        <title>Proteogenomic Insights into the Physiology of Marine, Sulfate-Reducing, Filamentous Desulfonema limicola and Desulfonema magnum.</title>
        <authorList>
            <person name="Schnaars V."/>
            <person name="Wohlbrand L."/>
            <person name="Scheve S."/>
            <person name="Hinrichs C."/>
            <person name="Reinhardt R."/>
            <person name="Rabus R."/>
        </authorList>
    </citation>
    <scope>NUCLEOTIDE SEQUENCE</scope>
    <source>
        <strain evidence="1">4be13</strain>
    </source>
</reference>
<dbReference type="KEGG" id="dmm:dnm_082270"/>
<keyword evidence="2" id="KW-1185">Reference proteome</keyword>
<dbReference type="Proteomes" id="UP000663722">
    <property type="component" value="Chromosome"/>
</dbReference>
<organism evidence="1 2">
    <name type="scientific">Desulfonema magnum</name>
    <dbReference type="NCBI Taxonomy" id="45655"/>
    <lineage>
        <taxon>Bacteria</taxon>
        <taxon>Pseudomonadati</taxon>
        <taxon>Thermodesulfobacteriota</taxon>
        <taxon>Desulfobacteria</taxon>
        <taxon>Desulfobacterales</taxon>
        <taxon>Desulfococcaceae</taxon>
        <taxon>Desulfonema</taxon>
    </lineage>
</organism>
<accession>A0A975BUT1</accession>
<evidence type="ECO:0000313" key="1">
    <source>
        <dbReference type="EMBL" id="QTA92151.1"/>
    </source>
</evidence>
<evidence type="ECO:0000313" key="2">
    <source>
        <dbReference type="Proteomes" id="UP000663722"/>
    </source>
</evidence>
<gene>
    <name evidence="1" type="ORF">dnm_082270</name>
</gene>
<dbReference type="EMBL" id="CP061800">
    <property type="protein sequence ID" value="QTA92151.1"/>
    <property type="molecule type" value="Genomic_DNA"/>
</dbReference>
<protein>
    <submittedName>
        <fullName evidence="1">Uncharacterized protein</fullName>
    </submittedName>
</protein>
<name>A0A975BUT1_9BACT</name>
<dbReference type="AlphaFoldDB" id="A0A975BUT1"/>